<comment type="caution">
    <text evidence="1">The sequence shown here is derived from an EMBL/GenBank/DDBJ whole genome shotgun (WGS) entry which is preliminary data.</text>
</comment>
<organism evidence="1 2">
    <name type="scientific">Collinsella ihumii</name>
    <dbReference type="NCBI Taxonomy" id="1720204"/>
    <lineage>
        <taxon>Bacteria</taxon>
        <taxon>Bacillati</taxon>
        <taxon>Actinomycetota</taxon>
        <taxon>Coriobacteriia</taxon>
        <taxon>Coriobacteriales</taxon>
        <taxon>Coriobacteriaceae</taxon>
        <taxon>Collinsella</taxon>
    </lineage>
</organism>
<reference evidence="1" key="2">
    <citation type="submission" date="2021-09" db="EMBL/GenBank/DDBJ databases">
        <authorList>
            <person name="Gilroy R."/>
        </authorList>
    </citation>
    <scope>NUCLEOTIDE SEQUENCE</scope>
    <source>
        <strain evidence="1">ChiGjej2B2-7701</strain>
    </source>
</reference>
<dbReference type="Proteomes" id="UP000746751">
    <property type="component" value="Unassembled WGS sequence"/>
</dbReference>
<dbReference type="EMBL" id="DYVF01000047">
    <property type="protein sequence ID" value="HJG31258.1"/>
    <property type="molecule type" value="Genomic_DNA"/>
</dbReference>
<evidence type="ECO:0000313" key="2">
    <source>
        <dbReference type="Proteomes" id="UP000746751"/>
    </source>
</evidence>
<gene>
    <name evidence="1" type="ORF">K8U80_07665</name>
</gene>
<protein>
    <submittedName>
        <fullName evidence="1">DUF1847 domain-containing protein</fullName>
    </submittedName>
</protein>
<dbReference type="AlphaFoldDB" id="A0A921LTF8"/>
<dbReference type="Pfam" id="PF08901">
    <property type="entry name" value="DUF1847"/>
    <property type="match status" value="1"/>
</dbReference>
<sequence length="208" mass="22854">MEDSGRSCIDCAVKNCSRMQGTYPQFCLTTHMDEDVLADAMAQYEDELINKVAVASAEVEAEHYCRFTRIEETMAFAEKIGACKLGIATCVGLLAESRILARILRRHGFEVVGVACKAGAQPKESIGIPAYCTEVGPNMCNPILQAKLLNKEKTDLNLVVGLCVGHDSLFYRYSDALCTTVVVKDRVLGHNPVATLYTADSYYRKLEA</sequence>
<accession>A0A921LTF8</accession>
<name>A0A921LTF8_9ACTN</name>
<reference evidence="1" key="1">
    <citation type="journal article" date="2021" name="PeerJ">
        <title>Extensive microbial diversity within the chicken gut microbiome revealed by metagenomics and culture.</title>
        <authorList>
            <person name="Gilroy R."/>
            <person name="Ravi A."/>
            <person name="Getino M."/>
            <person name="Pursley I."/>
            <person name="Horton D.L."/>
            <person name="Alikhan N.F."/>
            <person name="Baker D."/>
            <person name="Gharbi K."/>
            <person name="Hall N."/>
            <person name="Watson M."/>
            <person name="Adriaenssens E.M."/>
            <person name="Foster-Nyarko E."/>
            <person name="Jarju S."/>
            <person name="Secka A."/>
            <person name="Antonio M."/>
            <person name="Oren A."/>
            <person name="Chaudhuri R.R."/>
            <person name="La Ragione R."/>
            <person name="Hildebrand F."/>
            <person name="Pallen M.J."/>
        </authorList>
    </citation>
    <scope>NUCLEOTIDE SEQUENCE</scope>
    <source>
        <strain evidence="1">ChiGjej2B2-7701</strain>
    </source>
</reference>
<evidence type="ECO:0000313" key="1">
    <source>
        <dbReference type="EMBL" id="HJG31258.1"/>
    </source>
</evidence>
<proteinExistence type="predicted"/>
<dbReference type="InterPro" id="IPR014997">
    <property type="entry name" value="DUF1847"/>
</dbReference>